<evidence type="ECO:0000313" key="4">
    <source>
        <dbReference type="Proteomes" id="UP001526337"/>
    </source>
</evidence>
<name>A0ABT3K9N9_9PROT</name>
<evidence type="ECO:0000256" key="1">
    <source>
        <dbReference type="SAM" id="MobiDB-lite"/>
    </source>
</evidence>
<sequence length="104" mass="11072">MNRTGLWLSAMPALMAAVLMPVTNTQAAPAPAMQMHDMQGMENMDGMENMPGMTPHRATTPAPHHDATAPVTGRHGHPRTTRGEAVTPPPSTGPLGMPEAVRER</sequence>
<gene>
    <name evidence="3" type="ORF">NO263_16340</name>
</gene>
<feature type="chain" id="PRO_5046781925" description="Copper resistance protein CopB" evidence="2">
    <location>
        <begin position="28"/>
        <end position="104"/>
    </location>
</feature>
<dbReference type="RefSeq" id="WP_171789422.1">
    <property type="nucleotide sequence ID" value="NZ_JABJWD010000003.1"/>
</dbReference>
<dbReference type="Proteomes" id="UP001526337">
    <property type="component" value="Unassembled WGS sequence"/>
</dbReference>
<feature type="region of interest" description="Disordered" evidence="1">
    <location>
        <begin position="42"/>
        <end position="104"/>
    </location>
</feature>
<organism evidence="3 4">
    <name type="scientific">Gluconacetobacter entanii</name>
    <dbReference type="NCBI Taxonomy" id="108528"/>
    <lineage>
        <taxon>Bacteria</taxon>
        <taxon>Pseudomonadati</taxon>
        <taxon>Pseudomonadota</taxon>
        <taxon>Alphaproteobacteria</taxon>
        <taxon>Acetobacterales</taxon>
        <taxon>Acetobacteraceae</taxon>
        <taxon>Gluconacetobacter</taxon>
    </lineage>
</organism>
<evidence type="ECO:0000256" key="2">
    <source>
        <dbReference type="SAM" id="SignalP"/>
    </source>
</evidence>
<proteinExistence type="predicted"/>
<dbReference type="EMBL" id="JANGSQ010000111">
    <property type="protein sequence ID" value="MCW4592154.1"/>
    <property type="molecule type" value="Genomic_DNA"/>
</dbReference>
<evidence type="ECO:0000313" key="3">
    <source>
        <dbReference type="EMBL" id="MCW4592154.1"/>
    </source>
</evidence>
<evidence type="ECO:0008006" key="5">
    <source>
        <dbReference type="Google" id="ProtNLM"/>
    </source>
</evidence>
<reference evidence="3 4" key="1">
    <citation type="submission" date="2022-07" db="EMBL/GenBank/DDBJ databases">
        <title>Genome stability of Gluconacetobacter entanii AV429.</title>
        <authorList>
            <person name="Trcek J."/>
            <person name="Cepec E."/>
        </authorList>
    </citation>
    <scope>NUCLEOTIDE SEQUENCE [LARGE SCALE GENOMIC DNA]</scope>
    <source>
        <strain evidence="3 4">AV429_2022</strain>
    </source>
</reference>
<feature type="signal peptide" evidence="2">
    <location>
        <begin position="1"/>
        <end position="27"/>
    </location>
</feature>
<accession>A0ABT3K9N9</accession>
<comment type="caution">
    <text evidence="3">The sequence shown here is derived from an EMBL/GenBank/DDBJ whole genome shotgun (WGS) entry which is preliminary data.</text>
</comment>
<keyword evidence="4" id="KW-1185">Reference proteome</keyword>
<protein>
    <recommendedName>
        <fullName evidence="5">Copper resistance protein CopB</fullName>
    </recommendedName>
</protein>
<keyword evidence="2" id="KW-0732">Signal</keyword>